<evidence type="ECO:0008006" key="4">
    <source>
        <dbReference type="Google" id="ProtNLM"/>
    </source>
</evidence>
<dbReference type="AlphaFoldDB" id="A0A371XBQ3"/>
<organism evidence="2 3">
    <name type="scientific">Mesorhizobium denitrificans</name>
    <dbReference type="NCBI Taxonomy" id="2294114"/>
    <lineage>
        <taxon>Bacteria</taxon>
        <taxon>Pseudomonadati</taxon>
        <taxon>Pseudomonadota</taxon>
        <taxon>Alphaproteobacteria</taxon>
        <taxon>Hyphomicrobiales</taxon>
        <taxon>Phyllobacteriaceae</taxon>
        <taxon>Mesorhizobium</taxon>
    </lineage>
</organism>
<proteinExistence type="predicted"/>
<name>A0A371XBQ3_9HYPH</name>
<keyword evidence="1" id="KW-1133">Transmembrane helix</keyword>
<feature type="transmembrane region" description="Helical" evidence="1">
    <location>
        <begin position="100"/>
        <end position="119"/>
    </location>
</feature>
<feature type="transmembrane region" description="Helical" evidence="1">
    <location>
        <begin position="131"/>
        <end position="151"/>
    </location>
</feature>
<comment type="caution">
    <text evidence="2">The sequence shown here is derived from an EMBL/GenBank/DDBJ whole genome shotgun (WGS) entry which is preliminary data.</text>
</comment>
<dbReference type="Proteomes" id="UP000262379">
    <property type="component" value="Unassembled WGS sequence"/>
</dbReference>
<evidence type="ECO:0000256" key="1">
    <source>
        <dbReference type="SAM" id="Phobius"/>
    </source>
</evidence>
<dbReference type="Pfam" id="PF20589">
    <property type="entry name" value="DUF6790"/>
    <property type="match status" value="1"/>
</dbReference>
<evidence type="ECO:0000313" key="3">
    <source>
        <dbReference type="Proteomes" id="UP000262379"/>
    </source>
</evidence>
<dbReference type="EMBL" id="QURN01000012">
    <property type="protein sequence ID" value="RFC66650.1"/>
    <property type="molecule type" value="Genomic_DNA"/>
</dbReference>
<sequence>MYFPFVIATMLVLPLVSTGIDLWLHPDLPTMLLLGRWFVFWGAGVRLFAAGLKQTLQPEFTARQIFKLKTGEAFPIVRELGISNIAAGIVGIASIFAPSFLLPIAVYATIFYGAAGFGHIGQKDRSANENLALWTDLLIAAVLLAFIIWSVA</sequence>
<accession>A0A371XBQ3</accession>
<reference evidence="3" key="1">
    <citation type="submission" date="2018-08" db="EMBL/GenBank/DDBJ databases">
        <authorList>
            <person name="Im W.T."/>
        </authorList>
    </citation>
    <scope>NUCLEOTIDE SEQUENCE [LARGE SCALE GENOMIC DNA]</scope>
    <source>
        <strain evidence="3">LA-28</strain>
    </source>
</reference>
<evidence type="ECO:0000313" key="2">
    <source>
        <dbReference type="EMBL" id="RFC66650.1"/>
    </source>
</evidence>
<dbReference type="InterPro" id="IPR046740">
    <property type="entry name" value="DUF6790"/>
</dbReference>
<protein>
    <recommendedName>
        <fullName evidence="4">DoxX family protein</fullName>
    </recommendedName>
</protein>
<dbReference type="RefSeq" id="WP_116624826.1">
    <property type="nucleotide sequence ID" value="NZ_QURN01000012.1"/>
</dbReference>
<keyword evidence="3" id="KW-1185">Reference proteome</keyword>
<gene>
    <name evidence="2" type="ORF">DY251_15515</name>
</gene>
<keyword evidence="1" id="KW-0472">Membrane</keyword>
<keyword evidence="1" id="KW-0812">Transmembrane</keyword>
<feature type="transmembrane region" description="Helical" evidence="1">
    <location>
        <begin position="34"/>
        <end position="52"/>
    </location>
</feature>